<organism evidence="2 3">
    <name type="scientific">Floridaenema evergladense BLCC-F167</name>
    <dbReference type="NCBI Taxonomy" id="3153639"/>
    <lineage>
        <taxon>Bacteria</taxon>
        <taxon>Bacillati</taxon>
        <taxon>Cyanobacteriota</taxon>
        <taxon>Cyanophyceae</taxon>
        <taxon>Oscillatoriophycideae</taxon>
        <taxon>Aerosakkonematales</taxon>
        <taxon>Aerosakkonemataceae</taxon>
        <taxon>Floridanema</taxon>
        <taxon>Floridanema evergladense</taxon>
    </lineage>
</organism>
<keyword evidence="2" id="KW-0547">Nucleotide-binding</keyword>
<dbReference type="CDD" id="cd16934">
    <property type="entry name" value="HATPase_RsbT-like"/>
    <property type="match status" value="1"/>
</dbReference>
<dbReference type="PANTHER" id="PTHR35801:SF1">
    <property type="entry name" value="PHOSPHOSERINE PHOSPHATASE RSBX"/>
    <property type="match status" value="1"/>
</dbReference>
<proteinExistence type="predicted"/>
<feature type="domain" description="PPM-type phosphatase" evidence="1">
    <location>
        <begin position="146"/>
        <end position="336"/>
    </location>
</feature>
<evidence type="ECO:0000313" key="2">
    <source>
        <dbReference type="EMBL" id="MFB2838688.1"/>
    </source>
</evidence>
<reference evidence="2 3" key="1">
    <citation type="submission" date="2024-09" db="EMBL/GenBank/DDBJ databases">
        <title>Floridaenema gen nov. (Aerosakkonemataceae, Aerosakkonematales ord. nov., Cyanobacteria) from benthic tropical and subtropical fresh waters, with the description of four new species.</title>
        <authorList>
            <person name="Moretto J.A."/>
            <person name="Berthold D.E."/>
            <person name="Lefler F.W."/>
            <person name="Huang I.-S."/>
            <person name="Laughinghouse H. IV."/>
        </authorList>
    </citation>
    <scope>NUCLEOTIDE SEQUENCE [LARGE SCALE GENOMIC DNA]</scope>
    <source>
        <strain evidence="2 3">BLCC-F167</strain>
    </source>
</reference>
<dbReference type="SMART" id="SM00331">
    <property type="entry name" value="PP2C_SIG"/>
    <property type="match status" value="1"/>
</dbReference>
<gene>
    <name evidence="2" type="ORF">ACE1CA_29725</name>
</gene>
<dbReference type="InterPro" id="IPR036890">
    <property type="entry name" value="HATPase_C_sf"/>
</dbReference>
<dbReference type="Proteomes" id="UP001576780">
    <property type="component" value="Unassembled WGS sequence"/>
</dbReference>
<dbReference type="Pfam" id="PF13581">
    <property type="entry name" value="HATPase_c_2"/>
    <property type="match status" value="1"/>
</dbReference>
<dbReference type="InterPro" id="IPR039248">
    <property type="entry name" value="Ptase_RsbX"/>
</dbReference>
<keyword evidence="2" id="KW-0067">ATP-binding</keyword>
<dbReference type="SUPFAM" id="SSF81606">
    <property type="entry name" value="PP2C-like"/>
    <property type="match status" value="1"/>
</dbReference>
<dbReference type="InterPro" id="IPR001932">
    <property type="entry name" value="PPM-type_phosphatase-like_dom"/>
</dbReference>
<dbReference type="Gene3D" id="3.60.40.10">
    <property type="entry name" value="PPM-type phosphatase domain"/>
    <property type="match status" value="1"/>
</dbReference>
<protein>
    <submittedName>
        <fullName evidence="2">ATP-binding protein</fullName>
    </submittedName>
</protein>
<sequence>MTKTTPQRIQVSHSSDSSVARQAAKELAQAIGFEPIQCEEIVLVVSELATNLLQHAKEGTLVLMQIEDRIRRGIQIESIDRGCGIPDIELAIADGFSSVGNLGHGLGTVNRLMDEFYITSQTSVNPGTYILCKRWLRQETFSRDCPLEFGVASRPYPGMTLNGDAFTIKRWEQSTLVAVIDGLGHGQYAHRAARTAQDYINRHYDQPIPELFRGVGRACRATRGVVMAIARFDWGQSKLTFASVGNIEARVINSPTPVRFLIRRGIIGNNAPSPNVTEHPWRNHYILILHTDGLVTHWQWDSFSQFGHLSATRIAQELLRSLAKDNDDATVIVVKGVLP</sequence>
<evidence type="ECO:0000259" key="1">
    <source>
        <dbReference type="SMART" id="SM00331"/>
    </source>
</evidence>
<dbReference type="InterPro" id="IPR003594">
    <property type="entry name" value="HATPase_dom"/>
</dbReference>
<dbReference type="Gene3D" id="3.30.565.10">
    <property type="entry name" value="Histidine kinase-like ATPase, C-terminal domain"/>
    <property type="match status" value="1"/>
</dbReference>
<comment type="caution">
    <text evidence="2">The sequence shown here is derived from an EMBL/GenBank/DDBJ whole genome shotgun (WGS) entry which is preliminary data.</text>
</comment>
<dbReference type="GO" id="GO:0005524">
    <property type="term" value="F:ATP binding"/>
    <property type="evidence" value="ECO:0007669"/>
    <property type="project" value="UniProtKB-KW"/>
</dbReference>
<keyword evidence="3" id="KW-1185">Reference proteome</keyword>
<dbReference type="InterPro" id="IPR036457">
    <property type="entry name" value="PPM-type-like_dom_sf"/>
</dbReference>
<accession>A0ABV4WU97</accession>
<dbReference type="PANTHER" id="PTHR35801">
    <property type="entry name" value="PHOSPHOSERINE PHOSPHATASE RSBX"/>
    <property type="match status" value="1"/>
</dbReference>
<evidence type="ECO:0000313" key="3">
    <source>
        <dbReference type="Proteomes" id="UP001576780"/>
    </source>
</evidence>
<dbReference type="SUPFAM" id="SSF55874">
    <property type="entry name" value="ATPase domain of HSP90 chaperone/DNA topoisomerase II/histidine kinase"/>
    <property type="match status" value="1"/>
</dbReference>
<dbReference type="RefSeq" id="WP_413280989.1">
    <property type="nucleotide sequence ID" value="NZ_JBHFNT010000270.1"/>
</dbReference>
<dbReference type="EMBL" id="JBHFNT010000270">
    <property type="protein sequence ID" value="MFB2838688.1"/>
    <property type="molecule type" value="Genomic_DNA"/>
</dbReference>
<name>A0ABV4WU97_9CYAN</name>